<dbReference type="GO" id="GO:0020037">
    <property type="term" value="F:heme binding"/>
    <property type="evidence" value="ECO:0007669"/>
    <property type="project" value="InterPro"/>
</dbReference>
<dbReference type="Proteomes" id="UP000297245">
    <property type="component" value="Unassembled WGS sequence"/>
</dbReference>
<evidence type="ECO:0000313" key="2">
    <source>
        <dbReference type="Proteomes" id="UP000297245"/>
    </source>
</evidence>
<sequence length="160" mass="17990">MKHQRSPGSCVRLIFAEKRIRLKLDSCNTDIVNVKVLGLAVPLIAVASEDLHNSSTCHCGLRPERWGKEPEAAHEIPGVWSHLLTFIGGARACIGWRFSVVEMKAILFTLIRAFEFDLAIPKEDVTFKRPLMVSLSRPMAKSHLPERRLPVILTPVTRDN</sequence>
<dbReference type="SUPFAM" id="SSF48264">
    <property type="entry name" value="Cytochrome P450"/>
    <property type="match status" value="1"/>
</dbReference>
<keyword evidence="2" id="KW-1185">Reference proteome</keyword>
<evidence type="ECO:0000313" key="1">
    <source>
        <dbReference type="EMBL" id="THV06955.1"/>
    </source>
</evidence>
<protein>
    <recommendedName>
        <fullName evidence="3">Cytochrome P450</fullName>
    </recommendedName>
</protein>
<dbReference type="InterPro" id="IPR036396">
    <property type="entry name" value="Cyt_P450_sf"/>
</dbReference>
<name>A0A4S8MV20_DENBC</name>
<dbReference type="GO" id="GO:0005506">
    <property type="term" value="F:iron ion binding"/>
    <property type="evidence" value="ECO:0007669"/>
    <property type="project" value="InterPro"/>
</dbReference>
<gene>
    <name evidence="1" type="ORF">K435DRAFT_848633</name>
</gene>
<dbReference type="OrthoDB" id="1470350at2759"/>
<proteinExistence type="predicted"/>
<dbReference type="Gene3D" id="1.10.630.10">
    <property type="entry name" value="Cytochrome P450"/>
    <property type="match status" value="1"/>
</dbReference>
<evidence type="ECO:0008006" key="3">
    <source>
        <dbReference type="Google" id="ProtNLM"/>
    </source>
</evidence>
<organism evidence="1 2">
    <name type="scientific">Dendrothele bispora (strain CBS 962.96)</name>
    <dbReference type="NCBI Taxonomy" id="1314807"/>
    <lineage>
        <taxon>Eukaryota</taxon>
        <taxon>Fungi</taxon>
        <taxon>Dikarya</taxon>
        <taxon>Basidiomycota</taxon>
        <taxon>Agaricomycotina</taxon>
        <taxon>Agaricomycetes</taxon>
        <taxon>Agaricomycetidae</taxon>
        <taxon>Agaricales</taxon>
        <taxon>Agaricales incertae sedis</taxon>
        <taxon>Dendrothele</taxon>
    </lineage>
</organism>
<reference evidence="1 2" key="1">
    <citation type="journal article" date="2019" name="Nat. Ecol. Evol.">
        <title>Megaphylogeny resolves global patterns of mushroom evolution.</title>
        <authorList>
            <person name="Varga T."/>
            <person name="Krizsan K."/>
            <person name="Foldi C."/>
            <person name="Dima B."/>
            <person name="Sanchez-Garcia M."/>
            <person name="Sanchez-Ramirez S."/>
            <person name="Szollosi G.J."/>
            <person name="Szarkandi J.G."/>
            <person name="Papp V."/>
            <person name="Albert L."/>
            <person name="Andreopoulos W."/>
            <person name="Angelini C."/>
            <person name="Antonin V."/>
            <person name="Barry K.W."/>
            <person name="Bougher N.L."/>
            <person name="Buchanan P."/>
            <person name="Buyck B."/>
            <person name="Bense V."/>
            <person name="Catcheside P."/>
            <person name="Chovatia M."/>
            <person name="Cooper J."/>
            <person name="Damon W."/>
            <person name="Desjardin D."/>
            <person name="Finy P."/>
            <person name="Geml J."/>
            <person name="Haridas S."/>
            <person name="Hughes K."/>
            <person name="Justo A."/>
            <person name="Karasinski D."/>
            <person name="Kautmanova I."/>
            <person name="Kiss B."/>
            <person name="Kocsube S."/>
            <person name="Kotiranta H."/>
            <person name="LaButti K.M."/>
            <person name="Lechner B.E."/>
            <person name="Liimatainen K."/>
            <person name="Lipzen A."/>
            <person name="Lukacs Z."/>
            <person name="Mihaltcheva S."/>
            <person name="Morgado L.N."/>
            <person name="Niskanen T."/>
            <person name="Noordeloos M.E."/>
            <person name="Ohm R.A."/>
            <person name="Ortiz-Santana B."/>
            <person name="Ovrebo C."/>
            <person name="Racz N."/>
            <person name="Riley R."/>
            <person name="Savchenko A."/>
            <person name="Shiryaev A."/>
            <person name="Soop K."/>
            <person name="Spirin V."/>
            <person name="Szebenyi C."/>
            <person name="Tomsovsky M."/>
            <person name="Tulloss R.E."/>
            <person name="Uehling J."/>
            <person name="Grigoriev I.V."/>
            <person name="Vagvolgyi C."/>
            <person name="Papp T."/>
            <person name="Martin F.M."/>
            <person name="Miettinen O."/>
            <person name="Hibbett D.S."/>
            <person name="Nagy L.G."/>
        </authorList>
    </citation>
    <scope>NUCLEOTIDE SEQUENCE [LARGE SCALE GENOMIC DNA]</scope>
    <source>
        <strain evidence="1 2">CBS 962.96</strain>
    </source>
</reference>
<accession>A0A4S8MV20</accession>
<dbReference type="AlphaFoldDB" id="A0A4S8MV20"/>
<dbReference type="Pfam" id="PF00067">
    <property type="entry name" value="p450"/>
    <property type="match status" value="1"/>
</dbReference>
<dbReference type="EMBL" id="ML179040">
    <property type="protein sequence ID" value="THV06955.1"/>
    <property type="molecule type" value="Genomic_DNA"/>
</dbReference>
<dbReference type="InterPro" id="IPR001128">
    <property type="entry name" value="Cyt_P450"/>
</dbReference>
<dbReference type="GO" id="GO:0004497">
    <property type="term" value="F:monooxygenase activity"/>
    <property type="evidence" value="ECO:0007669"/>
    <property type="project" value="InterPro"/>
</dbReference>
<dbReference type="GO" id="GO:0016705">
    <property type="term" value="F:oxidoreductase activity, acting on paired donors, with incorporation or reduction of molecular oxygen"/>
    <property type="evidence" value="ECO:0007669"/>
    <property type="project" value="InterPro"/>
</dbReference>